<organism evidence="2 3">
    <name type="scientific">Cronartium quercuum f. sp. fusiforme G11</name>
    <dbReference type="NCBI Taxonomy" id="708437"/>
    <lineage>
        <taxon>Eukaryota</taxon>
        <taxon>Fungi</taxon>
        <taxon>Dikarya</taxon>
        <taxon>Basidiomycota</taxon>
        <taxon>Pucciniomycotina</taxon>
        <taxon>Pucciniomycetes</taxon>
        <taxon>Pucciniales</taxon>
        <taxon>Coleosporiaceae</taxon>
        <taxon>Cronartium</taxon>
    </lineage>
</organism>
<evidence type="ECO:0000313" key="3">
    <source>
        <dbReference type="Proteomes" id="UP000886653"/>
    </source>
</evidence>
<proteinExistence type="predicted"/>
<dbReference type="Proteomes" id="UP000886653">
    <property type="component" value="Unassembled WGS sequence"/>
</dbReference>
<accession>A0A9P6TAB4</accession>
<name>A0A9P6TAB4_9BASI</name>
<keyword evidence="3" id="KW-1185">Reference proteome</keyword>
<protein>
    <submittedName>
        <fullName evidence="2">Uncharacterized protein</fullName>
    </submittedName>
</protein>
<sequence>MRKLPNYSTEFHWQCLVAVNSRELPIAINLIDLDDSLDCLISSNKLAEGSPRADVPHEEQRPHPKNLSNKRGTSLPREAQAILKADRPRCKADQWRAWGTPRSGTGQADVLIEERHDTHYTTGAYLGEYPIKPRSIASILTTDTPVPNHACSSSSSSSQYLQFVEERIVIRGFSVEGVIEVHLRGASDTDAQTWCSVQCTTSVENLECVPPKLHYATTEDALTRTARTTVRGCYAIKISGWGPPAGVTAIR</sequence>
<dbReference type="AlphaFoldDB" id="A0A9P6TAB4"/>
<gene>
    <name evidence="2" type="ORF">CROQUDRAFT_108167</name>
</gene>
<reference evidence="2" key="1">
    <citation type="submission" date="2013-11" db="EMBL/GenBank/DDBJ databases">
        <title>Genome sequence of the fusiform rust pathogen reveals effectors for host alternation and coevolution with pine.</title>
        <authorList>
            <consortium name="DOE Joint Genome Institute"/>
            <person name="Smith K."/>
            <person name="Pendleton A."/>
            <person name="Kubisiak T."/>
            <person name="Anderson C."/>
            <person name="Salamov A."/>
            <person name="Aerts A."/>
            <person name="Riley R."/>
            <person name="Clum A."/>
            <person name="Lindquist E."/>
            <person name="Ence D."/>
            <person name="Campbell M."/>
            <person name="Kronenberg Z."/>
            <person name="Feau N."/>
            <person name="Dhillon B."/>
            <person name="Hamelin R."/>
            <person name="Burleigh J."/>
            <person name="Smith J."/>
            <person name="Yandell M."/>
            <person name="Nelson C."/>
            <person name="Grigoriev I."/>
            <person name="Davis J."/>
        </authorList>
    </citation>
    <scope>NUCLEOTIDE SEQUENCE</scope>
    <source>
        <strain evidence="2">G11</strain>
    </source>
</reference>
<dbReference type="EMBL" id="MU167285">
    <property type="protein sequence ID" value="KAG0144996.1"/>
    <property type="molecule type" value="Genomic_DNA"/>
</dbReference>
<evidence type="ECO:0000313" key="2">
    <source>
        <dbReference type="EMBL" id="KAG0144996.1"/>
    </source>
</evidence>
<comment type="caution">
    <text evidence="2">The sequence shown here is derived from an EMBL/GenBank/DDBJ whole genome shotgun (WGS) entry which is preliminary data.</text>
</comment>
<feature type="region of interest" description="Disordered" evidence="1">
    <location>
        <begin position="47"/>
        <end position="76"/>
    </location>
</feature>
<evidence type="ECO:0000256" key="1">
    <source>
        <dbReference type="SAM" id="MobiDB-lite"/>
    </source>
</evidence>